<name>A0ABV9NEJ0_9GAMM</name>
<dbReference type="InterPro" id="IPR018968">
    <property type="entry name" value="Phasin"/>
</dbReference>
<sequence length="127" mass="13529">MSVQTSNPFAEATRQFADAALKANTLALGNAERLFGLHVRTLEERLGANIAFLSEAADVRSFDDVRAIWPKGVEVARGNVERFVAAGQDAVAETIRTNEEIGQLVKSSFEAAGADVGRTAPRAGKAK</sequence>
<feature type="domain" description="Phasin" evidence="1">
    <location>
        <begin position="9"/>
        <end position="108"/>
    </location>
</feature>
<evidence type="ECO:0000313" key="3">
    <source>
        <dbReference type="Proteomes" id="UP001595892"/>
    </source>
</evidence>
<evidence type="ECO:0000259" key="1">
    <source>
        <dbReference type="Pfam" id="PF09361"/>
    </source>
</evidence>
<protein>
    <submittedName>
        <fullName evidence="2">Phasin family protein</fullName>
    </submittedName>
</protein>
<dbReference type="Pfam" id="PF09361">
    <property type="entry name" value="Phasin_2"/>
    <property type="match status" value="1"/>
</dbReference>
<gene>
    <name evidence="2" type="ORF">ACFO3Q_00825</name>
</gene>
<dbReference type="EMBL" id="JBHSGG010000002">
    <property type="protein sequence ID" value="MFC4726721.1"/>
    <property type="molecule type" value="Genomic_DNA"/>
</dbReference>
<dbReference type="RefSeq" id="WP_377002642.1">
    <property type="nucleotide sequence ID" value="NZ_JBHSGG010000002.1"/>
</dbReference>
<keyword evidence="3" id="KW-1185">Reference proteome</keyword>
<reference evidence="3" key="1">
    <citation type="journal article" date="2019" name="Int. J. Syst. Evol. Microbiol.">
        <title>The Global Catalogue of Microorganisms (GCM) 10K type strain sequencing project: providing services to taxonomists for standard genome sequencing and annotation.</title>
        <authorList>
            <consortium name="The Broad Institute Genomics Platform"/>
            <consortium name="The Broad Institute Genome Sequencing Center for Infectious Disease"/>
            <person name="Wu L."/>
            <person name="Ma J."/>
        </authorList>
    </citation>
    <scope>NUCLEOTIDE SEQUENCE [LARGE SCALE GENOMIC DNA]</scope>
    <source>
        <strain evidence="3">CGMCC 1.13574</strain>
    </source>
</reference>
<comment type="caution">
    <text evidence="2">The sequence shown here is derived from an EMBL/GenBank/DDBJ whole genome shotgun (WGS) entry which is preliminary data.</text>
</comment>
<dbReference type="Proteomes" id="UP001595892">
    <property type="component" value="Unassembled WGS sequence"/>
</dbReference>
<accession>A0ABV9NEJ0</accession>
<organism evidence="2 3">
    <name type="scientific">Coralloluteibacterium thermophilum</name>
    <dbReference type="NCBI Taxonomy" id="2707049"/>
    <lineage>
        <taxon>Bacteria</taxon>
        <taxon>Pseudomonadati</taxon>
        <taxon>Pseudomonadota</taxon>
        <taxon>Gammaproteobacteria</taxon>
        <taxon>Lysobacterales</taxon>
        <taxon>Lysobacteraceae</taxon>
        <taxon>Coralloluteibacterium</taxon>
    </lineage>
</organism>
<proteinExistence type="predicted"/>
<evidence type="ECO:0000313" key="2">
    <source>
        <dbReference type="EMBL" id="MFC4726721.1"/>
    </source>
</evidence>